<evidence type="ECO:0000313" key="1">
    <source>
        <dbReference type="EMBL" id="AGF98083.1"/>
    </source>
</evidence>
<sequence length="85" mass="9815">MAKLVYEEWFVKFRFTQDNVLEEGLIPVIDQSEKEILGFHNDIADHSASLKNPIMIFGDHTCKIKILIEPFSVGPKDERIQKALE</sequence>
<accession>M1QCV8</accession>
<dbReference type="REBASE" id="60746">
    <property type="entry name" value="S.Mma1ORF2800P"/>
</dbReference>
<dbReference type="HOGENOM" id="CLU_2504972_0_0_2"/>
<dbReference type="AlphaFoldDB" id="M1QCV8"/>
<dbReference type="KEGG" id="mmaz:MmTuc01_2799"/>
<gene>
    <name evidence="1" type="ORF">MmTuc01_2799</name>
</gene>
<proteinExistence type="predicted"/>
<name>M1QCV8_METMZ</name>
<evidence type="ECO:0000313" key="2">
    <source>
        <dbReference type="Proteomes" id="UP000011718"/>
    </source>
</evidence>
<dbReference type="Proteomes" id="UP000011718">
    <property type="component" value="Chromosome"/>
</dbReference>
<dbReference type="EMBL" id="CP004144">
    <property type="protein sequence ID" value="AGF98083.1"/>
    <property type="molecule type" value="Genomic_DNA"/>
</dbReference>
<organism evidence="1 2">
    <name type="scientific">Methanosarcina mazei Tuc01</name>
    <dbReference type="NCBI Taxonomy" id="1236903"/>
    <lineage>
        <taxon>Archaea</taxon>
        <taxon>Methanobacteriati</taxon>
        <taxon>Methanobacteriota</taxon>
        <taxon>Stenosarchaea group</taxon>
        <taxon>Methanomicrobia</taxon>
        <taxon>Methanosarcinales</taxon>
        <taxon>Methanosarcinaceae</taxon>
        <taxon>Methanosarcina</taxon>
    </lineage>
</organism>
<protein>
    <submittedName>
        <fullName evidence="1">Type I restriction-modification system specificity subunit</fullName>
    </submittedName>
</protein>
<dbReference type="BioCyc" id="MMAZ1236903:G139K-2668-MONOMER"/>
<reference evidence="1 2" key="1">
    <citation type="journal article" date="2013" name="Genome Announc.">
        <title>Complete Genome of a Methanosarcina mazei Strain Isolated from Sediment Samples from an Amazonian Flooded Area.</title>
        <authorList>
            <person name="Assis das Gracas D."/>
            <person name="Thiago Juca Ramos R."/>
            <person name="Vieira Araujo A.C."/>
            <person name="Zahlouth R."/>
            <person name="Ribeiro Carneiro A."/>
            <person name="Souza Lopes T."/>
            <person name="Azevedo Barauna R."/>
            <person name="Azevedo V."/>
            <person name="Cruz Schneider M.P."/>
            <person name="Pellizari V.H."/>
            <person name="Silva A."/>
        </authorList>
    </citation>
    <scope>NUCLEOTIDE SEQUENCE [LARGE SCALE GENOMIC DNA]</scope>
    <source>
        <strain evidence="1 2">Tuc01</strain>
    </source>
</reference>